<sequence>MPPQIHKNRHHSYKMAEPTNSETESTSHSFSSSPSPSPSPSPPSSAQNHRKRSREETTTSPATAKTNNNHNNSKHPVYRGVRMRAWGKWVSEIREPKKKSRIWLGTFASPEMAARAHDVAALSIKGKSAILNFPELADTLPRPVTCSPRDVQAAALKAAHMEIDIDEMEDHHRHKSRNNKIITNNNNGSDESSTTSSSSRDVTSCFSTMTSSSSSCSLLSGLTSAEDVSTTAEADAEAQPQVQTAQQDELSEIVELPSLGPSYDSVDSAREELLFMDSVDSMGWDYGHPWLMHGCVETNGYFGESNYMAMAEVDSFEGLLWQH</sequence>
<protein>
    <submittedName>
        <fullName evidence="1">Uncharacterized protein</fullName>
    </submittedName>
</protein>
<accession>A0ACC0AQ79</accession>
<dbReference type="EMBL" id="CM044705">
    <property type="protein sequence ID" value="KAI5662781.1"/>
    <property type="molecule type" value="Genomic_DNA"/>
</dbReference>
<comment type="caution">
    <text evidence="1">The sequence shown here is derived from an EMBL/GenBank/DDBJ whole genome shotgun (WGS) entry which is preliminary data.</text>
</comment>
<organism evidence="1 2">
    <name type="scientific">Catharanthus roseus</name>
    <name type="common">Madagascar periwinkle</name>
    <name type="synonym">Vinca rosea</name>
    <dbReference type="NCBI Taxonomy" id="4058"/>
    <lineage>
        <taxon>Eukaryota</taxon>
        <taxon>Viridiplantae</taxon>
        <taxon>Streptophyta</taxon>
        <taxon>Embryophyta</taxon>
        <taxon>Tracheophyta</taxon>
        <taxon>Spermatophyta</taxon>
        <taxon>Magnoliopsida</taxon>
        <taxon>eudicotyledons</taxon>
        <taxon>Gunneridae</taxon>
        <taxon>Pentapetalae</taxon>
        <taxon>asterids</taxon>
        <taxon>lamiids</taxon>
        <taxon>Gentianales</taxon>
        <taxon>Apocynaceae</taxon>
        <taxon>Rauvolfioideae</taxon>
        <taxon>Vinceae</taxon>
        <taxon>Catharanthinae</taxon>
        <taxon>Catharanthus</taxon>
    </lineage>
</organism>
<dbReference type="Proteomes" id="UP001060085">
    <property type="component" value="Linkage Group LG05"/>
</dbReference>
<reference evidence="2" key="1">
    <citation type="journal article" date="2023" name="Nat. Plants">
        <title>Single-cell RNA sequencing provides a high-resolution roadmap for understanding the multicellular compartmentation of specialized metabolism.</title>
        <authorList>
            <person name="Sun S."/>
            <person name="Shen X."/>
            <person name="Li Y."/>
            <person name="Li Y."/>
            <person name="Wang S."/>
            <person name="Li R."/>
            <person name="Zhang H."/>
            <person name="Shen G."/>
            <person name="Guo B."/>
            <person name="Wei J."/>
            <person name="Xu J."/>
            <person name="St-Pierre B."/>
            <person name="Chen S."/>
            <person name="Sun C."/>
        </authorList>
    </citation>
    <scope>NUCLEOTIDE SEQUENCE [LARGE SCALE GENOMIC DNA]</scope>
</reference>
<evidence type="ECO:0000313" key="2">
    <source>
        <dbReference type="Proteomes" id="UP001060085"/>
    </source>
</evidence>
<name>A0ACC0AQ79_CATRO</name>
<keyword evidence="2" id="KW-1185">Reference proteome</keyword>
<evidence type="ECO:0000313" key="1">
    <source>
        <dbReference type="EMBL" id="KAI5662781.1"/>
    </source>
</evidence>
<gene>
    <name evidence="1" type="ORF">M9H77_22104</name>
</gene>
<proteinExistence type="predicted"/>